<feature type="active site" description="Nucleophile" evidence="11">
    <location>
        <position position="199"/>
    </location>
</feature>
<dbReference type="UniPathway" id="UPA00070">
    <property type="reaction ID" value="UER00946"/>
</dbReference>
<dbReference type="Gene3D" id="3.20.20.70">
    <property type="entry name" value="Aldolase class I"/>
    <property type="match status" value="1"/>
</dbReference>
<dbReference type="PROSITE" id="PS00911">
    <property type="entry name" value="DHODEHASE_1"/>
    <property type="match status" value="1"/>
</dbReference>
<keyword evidence="11" id="KW-1003">Cell membrane</keyword>
<comment type="pathway">
    <text evidence="3 11">Pyrimidine metabolism; UMP biosynthesis via de novo pathway; orotate from (S)-dihydroorotate (quinone route): step 1/1.</text>
</comment>
<dbReference type="InterPro" id="IPR005719">
    <property type="entry name" value="Dihydroorotate_DH_2"/>
</dbReference>
<dbReference type="GO" id="GO:0044205">
    <property type="term" value="P:'de novo' UMP biosynthetic process"/>
    <property type="evidence" value="ECO:0007669"/>
    <property type="project" value="UniProtKB-UniRule"/>
</dbReference>
<keyword evidence="5 11" id="KW-0285">Flavoprotein</keyword>
<dbReference type="NCBIfam" id="NF003652">
    <property type="entry name" value="PRK05286.2-5"/>
    <property type="match status" value="1"/>
</dbReference>
<feature type="binding site" evidence="11">
    <location>
        <position position="325"/>
    </location>
    <ligand>
        <name>FMN</name>
        <dbReference type="ChEBI" id="CHEBI:58210"/>
    </ligand>
</feature>
<name>A0A291GNY2_9MICO</name>
<evidence type="ECO:0000256" key="4">
    <source>
        <dbReference type="ARBA" id="ARBA00005359"/>
    </source>
</evidence>
<dbReference type="EC" id="1.3.5.2" evidence="11"/>
<dbReference type="PROSITE" id="PS00912">
    <property type="entry name" value="DHODEHASE_2"/>
    <property type="match status" value="1"/>
</dbReference>
<dbReference type="GO" id="GO:0005737">
    <property type="term" value="C:cytoplasm"/>
    <property type="evidence" value="ECO:0007669"/>
    <property type="project" value="InterPro"/>
</dbReference>
<keyword evidence="9 11" id="KW-0472">Membrane</keyword>
<evidence type="ECO:0000256" key="5">
    <source>
        <dbReference type="ARBA" id="ARBA00022630"/>
    </source>
</evidence>
<dbReference type="InterPro" id="IPR001295">
    <property type="entry name" value="Dihydroorotate_DH_CS"/>
</dbReference>
<feature type="binding site" evidence="11">
    <location>
        <begin position="346"/>
        <end position="347"/>
    </location>
    <ligand>
        <name>FMN</name>
        <dbReference type="ChEBI" id="CHEBI:58210"/>
    </ligand>
</feature>
<dbReference type="InterPro" id="IPR013785">
    <property type="entry name" value="Aldolase_TIM"/>
</dbReference>
<dbReference type="NCBIfam" id="TIGR01036">
    <property type="entry name" value="pyrD_sub2"/>
    <property type="match status" value="1"/>
</dbReference>
<dbReference type="InterPro" id="IPR005720">
    <property type="entry name" value="Dihydroorotate_DH_cat"/>
</dbReference>
<evidence type="ECO:0000256" key="11">
    <source>
        <dbReference type="HAMAP-Rule" id="MF_00225"/>
    </source>
</evidence>
<dbReference type="PANTHER" id="PTHR48109:SF4">
    <property type="entry name" value="DIHYDROOROTATE DEHYDROGENASE (QUINONE), MITOCHONDRIAL"/>
    <property type="match status" value="1"/>
</dbReference>
<dbReference type="GO" id="GO:0005886">
    <property type="term" value="C:plasma membrane"/>
    <property type="evidence" value="ECO:0007669"/>
    <property type="project" value="UniProtKB-SubCell"/>
</dbReference>
<evidence type="ECO:0000256" key="8">
    <source>
        <dbReference type="ARBA" id="ARBA00023002"/>
    </source>
</evidence>
<sequence length="366" mass="39367">MTSDDPLHRGPYSLLFRHVLRRFDPEQAHRLTVRALAAAHAMPGGPALLRAAFSVPDPMHDARATRRVLGAEHRSPLGLAAGFDKDGEVPLALLDLGFGHVEVGTVTAKAQPGNPRPRSFRLVGDRALINRMGFNNDGARALAKRLARARRSERGQRAVIGVNIGKSKVTALEDAAEDYRFSARLLTPYADYLAINVSSPNTPGLRDLQSVAMLRPILEAVVQEAERTRTRLRRNVPVLVKIAPDLHDEDVEAVARLATEAGLAGVIATNTTIARPESLNTDRARIEQIGAGGLSGPVLASRSREVLALLRATLPEDAVIISCGGVSTAQDVQERLDAGADLVQGYTAMIYEGPAWPGRIARELVG</sequence>
<evidence type="ECO:0000256" key="10">
    <source>
        <dbReference type="ARBA" id="ARBA00048639"/>
    </source>
</evidence>
<dbReference type="CDD" id="cd04738">
    <property type="entry name" value="DHOD_2_like"/>
    <property type="match status" value="1"/>
</dbReference>
<feature type="binding site" evidence="11">
    <location>
        <position position="105"/>
    </location>
    <ligand>
        <name>FMN</name>
        <dbReference type="ChEBI" id="CHEBI:58210"/>
    </ligand>
</feature>
<feature type="binding site" evidence="11">
    <location>
        <position position="85"/>
    </location>
    <ligand>
        <name>substrate</name>
    </ligand>
</feature>
<feature type="binding site" evidence="11">
    <location>
        <position position="196"/>
    </location>
    <ligand>
        <name>FMN</name>
        <dbReference type="ChEBI" id="CHEBI:58210"/>
    </ligand>
</feature>
<dbReference type="GO" id="GO:0106430">
    <property type="term" value="F:dihydroorotate dehydrogenase (quinone) activity"/>
    <property type="evidence" value="ECO:0007669"/>
    <property type="project" value="UniProtKB-EC"/>
</dbReference>
<evidence type="ECO:0000313" key="14">
    <source>
        <dbReference type="Proteomes" id="UP000218165"/>
    </source>
</evidence>
<feature type="binding site" evidence="11">
    <location>
        <position position="269"/>
    </location>
    <ligand>
        <name>FMN</name>
        <dbReference type="ChEBI" id="CHEBI:58210"/>
    </ligand>
</feature>
<dbReference type="OrthoDB" id="9802377at2"/>
<dbReference type="PANTHER" id="PTHR48109">
    <property type="entry name" value="DIHYDROOROTATE DEHYDROGENASE (QUINONE), MITOCHONDRIAL-RELATED"/>
    <property type="match status" value="1"/>
</dbReference>
<keyword evidence="8 11" id="KW-0560">Oxidoreductase</keyword>
<comment type="subunit">
    <text evidence="11">Monomer.</text>
</comment>
<evidence type="ECO:0000256" key="9">
    <source>
        <dbReference type="ARBA" id="ARBA00023136"/>
    </source>
</evidence>
<feature type="binding site" evidence="11">
    <location>
        <position position="201"/>
    </location>
    <ligand>
        <name>substrate</name>
    </ligand>
</feature>
<dbReference type="GO" id="GO:0006207">
    <property type="term" value="P:'de novo' pyrimidine nucleobase biosynthetic process"/>
    <property type="evidence" value="ECO:0007669"/>
    <property type="project" value="UniProtKB-UniRule"/>
</dbReference>
<dbReference type="EMBL" id="CP023563">
    <property type="protein sequence ID" value="ATG51941.1"/>
    <property type="molecule type" value="Genomic_DNA"/>
</dbReference>
<feature type="domain" description="Dihydroorotate dehydrogenase catalytic" evidence="12">
    <location>
        <begin position="66"/>
        <end position="364"/>
    </location>
</feature>
<dbReference type="KEGG" id="brz:CFK38_10740"/>
<dbReference type="InterPro" id="IPR050074">
    <property type="entry name" value="DHO_dehydrogenase"/>
</dbReference>
<evidence type="ECO:0000256" key="7">
    <source>
        <dbReference type="ARBA" id="ARBA00022975"/>
    </source>
</evidence>
<dbReference type="SUPFAM" id="SSF51395">
    <property type="entry name" value="FMN-linked oxidoreductases"/>
    <property type="match status" value="1"/>
</dbReference>
<dbReference type="HAMAP" id="MF_00225">
    <property type="entry name" value="DHO_dh_type2"/>
    <property type="match status" value="1"/>
</dbReference>
<comment type="subcellular location">
    <subcellularLocation>
        <location evidence="11">Cell membrane</location>
        <topology evidence="11">Peripheral membrane protein</topology>
    </subcellularLocation>
    <subcellularLocation>
        <location evidence="2">Membrane</location>
    </subcellularLocation>
</comment>
<reference evidence="14" key="1">
    <citation type="submission" date="2017-09" db="EMBL/GenBank/DDBJ databases">
        <title>Brachybacterium sp. VM2412.</title>
        <authorList>
            <person name="Tak E.J."/>
            <person name="Bae J.-W."/>
        </authorList>
    </citation>
    <scope>NUCLEOTIDE SEQUENCE [LARGE SCALE GENOMIC DNA]</scope>
    <source>
        <strain evidence="14">VM2412</strain>
    </source>
</reference>
<proteinExistence type="inferred from homology"/>
<feature type="binding site" evidence="11">
    <location>
        <position position="296"/>
    </location>
    <ligand>
        <name>FMN</name>
        <dbReference type="ChEBI" id="CHEBI:58210"/>
    </ligand>
</feature>
<feature type="binding site" evidence="11">
    <location>
        <position position="163"/>
    </location>
    <ligand>
        <name>FMN</name>
        <dbReference type="ChEBI" id="CHEBI:58210"/>
    </ligand>
</feature>
<accession>A0A291GNY2</accession>
<keyword evidence="6 11" id="KW-0288">FMN</keyword>
<evidence type="ECO:0000256" key="1">
    <source>
        <dbReference type="ARBA" id="ARBA00003125"/>
    </source>
</evidence>
<comment type="catalytic activity">
    <reaction evidence="10 11">
        <text>(S)-dihydroorotate + a quinone = orotate + a quinol</text>
        <dbReference type="Rhea" id="RHEA:30187"/>
        <dbReference type="ChEBI" id="CHEBI:24646"/>
        <dbReference type="ChEBI" id="CHEBI:30839"/>
        <dbReference type="ChEBI" id="CHEBI:30864"/>
        <dbReference type="ChEBI" id="CHEBI:132124"/>
        <dbReference type="EC" id="1.3.5.2"/>
    </reaction>
</comment>
<dbReference type="AlphaFoldDB" id="A0A291GNY2"/>
<comment type="function">
    <text evidence="1 11">Catalyzes the conversion of dihydroorotate to orotate with quinone as electron acceptor.</text>
</comment>
<evidence type="ECO:0000256" key="6">
    <source>
        <dbReference type="ARBA" id="ARBA00022643"/>
    </source>
</evidence>
<dbReference type="RefSeq" id="WP_096803059.1">
    <property type="nucleotide sequence ID" value="NZ_CP023563.1"/>
</dbReference>
<feature type="binding site" evidence="11">
    <location>
        <begin position="130"/>
        <end position="134"/>
    </location>
    <ligand>
        <name>substrate</name>
    </ligand>
</feature>
<feature type="binding site" evidence="11">
    <location>
        <position position="241"/>
    </location>
    <ligand>
        <name>FMN</name>
        <dbReference type="ChEBI" id="CHEBI:58210"/>
    </ligand>
</feature>
<gene>
    <name evidence="11" type="primary">pyrD</name>
    <name evidence="13" type="ORF">CFK38_10740</name>
</gene>
<comment type="cofactor">
    <cofactor evidence="11">
        <name>FMN</name>
        <dbReference type="ChEBI" id="CHEBI:58210"/>
    </cofactor>
    <text evidence="11">Binds 1 FMN per subunit.</text>
</comment>
<organism evidence="13 14">
    <name type="scientific">Brachybacterium vulturis</name>
    <dbReference type="NCBI Taxonomy" id="2017484"/>
    <lineage>
        <taxon>Bacteria</taxon>
        <taxon>Bacillati</taxon>
        <taxon>Actinomycetota</taxon>
        <taxon>Actinomycetes</taxon>
        <taxon>Micrococcales</taxon>
        <taxon>Dermabacteraceae</taxon>
        <taxon>Brachybacterium</taxon>
    </lineage>
</organism>
<dbReference type="Proteomes" id="UP000218165">
    <property type="component" value="Chromosome"/>
</dbReference>
<evidence type="ECO:0000259" key="12">
    <source>
        <dbReference type="Pfam" id="PF01180"/>
    </source>
</evidence>
<evidence type="ECO:0000256" key="2">
    <source>
        <dbReference type="ARBA" id="ARBA00004370"/>
    </source>
</evidence>
<evidence type="ECO:0000313" key="13">
    <source>
        <dbReference type="EMBL" id="ATG51941.1"/>
    </source>
</evidence>
<dbReference type="Pfam" id="PF01180">
    <property type="entry name" value="DHO_dh"/>
    <property type="match status" value="1"/>
</dbReference>
<protein>
    <recommendedName>
        <fullName evidence="11">Dihydroorotate dehydrogenase (quinone)</fullName>
        <ecNumber evidence="11">1.3.5.2</ecNumber>
    </recommendedName>
    <alternativeName>
        <fullName evidence="11">DHOdehase</fullName>
        <shortName evidence="11">DHOD</shortName>
        <shortName evidence="11">DHODase</shortName>
    </alternativeName>
    <alternativeName>
        <fullName evidence="11">Dihydroorotate oxidase</fullName>
    </alternativeName>
</protein>
<comment type="similarity">
    <text evidence="4 11">Belongs to the dihydroorotate dehydrogenase family. Type 2 subfamily.</text>
</comment>
<feature type="binding site" evidence="11">
    <location>
        <begin position="270"/>
        <end position="271"/>
    </location>
    <ligand>
        <name>substrate</name>
    </ligand>
</feature>
<feature type="binding site" evidence="11">
    <location>
        <position position="196"/>
    </location>
    <ligand>
        <name>substrate</name>
    </ligand>
</feature>
<feature type="binding site" evidence="11">
    <location>
        <begin position="81"/>
        <end position="85"/>
    </location>
    <ligand>
        <name>FMN</name>
        <dbReference type="ChEBI" id="CHEBI:58210"/>
    </ligand>
</feature>
<keyword evidence="14" id="KW-1185">Reference proteome</keyword>
<evidence type="ECO:0000256" key="3">
    <source>
        <dbReference type="ARBA" id="ARBA00005161"/>
    </source>
</evidence>
<keyword evidence="7 11" id="KW-0665">Pyrimidine biosynthesis</keyword>
<dbReference type="NCBIfam" id="NF003648">
    <property type="entry name" value="PRK05286.2-1"/>
    <property type="match status" value="1"/>
</dbReference>